<dbReference type="EMBL" id="JAGTUU010000009">
    <property type="protein sequence ID" value="MBS0126337.1"/>
    <property type="molecule type" value="Genomic_DNA"/>
</dbReference>
<dbReference type="Pfam" id="PF13432">
    <property type="entry name" value="TPR_16"/>
    <property type="match status" value="1"/>
</dbReference>
<evidence type="ECO:0000313" key="4">
    <source>
        <dbReference type="EMBL" id="MBS0126337.1"/>
    </source>
</evidence>
<dbReference type="Gene3D" id="1.10.10.10">
    <property type="entry name" value="Winged helix-like DNA-binding domain superfamily/Winged helix DNA-binding domain"/>
    <property type="match status" value="1"/>
</dbReference>
<gene>
    <name evidence="4" type="ORF">KB874_19830</name>
</gene>
<dbReference type="SUPFAM" id="SSF46894">
    <property type="entry name" value="C-terminal effector domain of the bipartite response regulators"/>
    <property type="match status" value="1"/>
</dbReference>
<dbReference type="PANTHER" id="PTHR12558">
    <property type="entry name" value="CELL DIVISION CYCLE 16,23,27"/>
    <property type="match status" value="1"/>
</dbReference>
<feature type="DNA-binding region" description="OmpR/PhoB-type" evidence="2">
    <location>
        <begin position="1"/>
        <end position="89"/>
    </location>
</feature>
<dbReference type="InterPro" id="IPR011990">
    <property type="entry name" value="TPR-like_helical_dom_sf"/>
</dbReference>
<dbReference type="SMART" id="SM00028">
    <property type="entry name" value="TPR"/>
    <property type="match status" value="2"/>
</dbReference>
<dbReference type="Pfam" id="PF00486">
    <property type="entry name" value="Trans_reg_C"/>
    <property type="match status" value="1"/>
</dbReference>
<dbReference type="InterPro" id="IPR036388">
    <property type="entry name" value="WH-like_DNA-bd_sf"/>
</dbReference>
<evidence type="ECO:0000259" key="3">
    <source>
        <dbReference type="PROSITE" id="PS51755"/>
    </source>
</evidence>
<dbReference type="GO" id="GO:0000160">
    <property type="term" value="P:phosphorelay signal transduction system"/>
    <property type="evidence" value="ECO:0007669"/>
    <property type="project" value="InterPro"/>
</dbReference>
<dbReference type="Pfam" id="PF14559">
    <property type="entry name" value="TPR_19"/>
    <property type="match status" value="1"/>
</dbReference>
<dbReference type="PANTHER" id="PTHR12558:SF33">
    <property type="entry name" value="BLL7664 PROTEIN"/>
    <property type="match status" value="1"/>
</dbReference>
<accession>A0A8J7WEU7</accession>
<reference evidence="4" key="1">
    <citation type="submission" date="2021-04" db="EMBL/GenBank/DDBJ databases">
        <authorList>
            <person name="Yoon J."/>
        </authorList>
    </citation>
    <scope>NUCLEOTIDE SEQUENCE</scope>
    <source>
        <strain evidence="4">KMU-90</strain>
    </source>
</reference>
<evidence type="ECO:0000256" key="2">
    <source>
        <dbReference type="PROSITE-ProRule" id="PRU01091"/>
    </source>
</evidence>
<proteinExistence type="predicted"/>
<dbReference type="Proteomes" id="UP000681356">
    <property type="component" value="Unassembled WGS sequence"/>
</dbReference>
<organism evidence="4 5">
    <name type="scientific">Thetidibacter halocola</name>
    <dbReference type="NCBI Taxonomy" id="2827239"/>
    <lineage>
        <taxon>Bacteria</taxon>
        <taxon>Pseudomonadati</taxon>
        <taxon>Pseudomonadota</taxon>
        <taxon>Alphaproteobacteria</taxon>
        <taxon>Rhodobacterales</taxon>
        <taxon>Roseobacteraceae</taxon>
        <taxon>Thetidibacter</taxon>
    </lineage>
</organism>
<dbReference type="SUPFAM" id="SSF48452">
    <property type="entry name" value="TPR-like"/>
    <property type="match status" value="1"/>
</dbReference>
<comment type="caution">
    <text evidence="4">The sequence shown here is derived from an EMBL/GenBank/DDBJ whole genome shotgun (WGS) entry which is preliminary data.</text>
</comment>
<dbReference type="CDD" id="cd00383">
    <property type="entry name" value="trans_reg_C"/>
    <property type="match status" value="1"/>
</dbReference>
<protein>
    <submittedName>
        <fullName evidence="4">Winged helix-turn-helix domain-containing protein</fullName>
    </submittedName>
</protein>
<evidence type="ECO:0000256" key="1">
    <source>
        <dbReference type="ARBA" id="ARBA00023125"/>
    </source>
</evidence>
<dbReference type="PROSITE" id="PS51755">
    <property type="entry name" value="OMPR_PHOB"/>
    <property type="match status" value="1"/>
</dbReference>
<dbReference type="InterPro" id="IPR019734">
    <property type="entry name" value="TPR_rpt"/>
</dbReference>
<evidence type="ECO:0000313" key="5">
    <source>
        <dbReference type="Proteomes" id="UP000681356"/>
    </source>
</evidence>
<dbReference type="InterPro" id="IPR016032">
    <property type="entry name" value="Sig_transdc_resp-reg_C-effctor"/>
</dbReference>
<dbReference type="Gene3D" id="3.40.50.10070">
    <property type="entry name" value="TolB, N-terminal domain"/>
    <property type="match status" value="1"/>
</dbReference>
<dbReference type="Gene3D" id="1.25.40.10">
    <property type="entry name" value="Tetratricopeptide repeat domain"/>
    <property type="match status" value="1"/>
</dbReference>
<dbReference type="GO" id="GO:0003677">
    <property type="term" value="F:DNA binding"/>
    <property type="evidence" value="ECO:0007669"/>
    <property type="project" value="UniProtKB-UniRule"/>
</dbReference>
<dbReference type="AlphaFoldDB" id="A0A8J7WEU7"/>
<sequence length="501" mass="54315">MTGLEILPAQRLARLDGQDLSLGARAFDVLVVLHDNAERVVSKTELLDTVWSDRMVEESNLTVQIATLRKALGAKAIGTVPGVGYKLTLGGAATDGPSRAAPPLPDKPSLAVLPFANLTGDPGRDYLVDGIVNELASALSVVSSFFVVSTTSSFSYKGKVVDLATVGEELGVRYVLEGGIQQAGPTLRISTQLVECETGHTLWRGKFDGASDDLFALQDQVAESVAAALEPKLIWAEAARTRRKPTESLDAYDLCLRAAPMVYVQNTLDNLEEGLALLHRAVALDPDYAQARALICYAHTGAFATRWWSHEKASAAIPLARALLDSNTDDPLVLAYAGHYIAYLGGEPGRGLTALQRAAALNPNSGTVSMLLGWVYNYLDRPDEAIEQLQRARRISPLHPQIGIITSGIGQAQIIAGNYETAVRHLEQALTEFPEFATIQLSLMGCYWALGRRDDAERMADWFRAKVPDMSVSLHNRTRPFISERLRAIMVEALEGLGFPP</sequence>
<keyword evidence="5" id="KW-1185">Reference proteome</keyword>
<name>A0A8J7WEU7_9RHOB</name>
<dbReference type="InterPro" id="IPR001867">
    <property type="entry name" value="OmpR/PhoB-type_DNA-bd"/>
</dbReference>
<dbReference type="RefSeq" id="WP_212538304.1">
    <property type="nucleotide sequence ID" value="NZ_JAGTUU010000009.1"/>
</dbReference>
<feature type="domain" description="OmpR/PhoB-type" evidence="3">
    <location>
        <begin position="1"/>
        <end position="89"/>
    </location>
</feature>
<dbReference type="SMART" id="SM00862">
    <property type="entry name" value="Trans_reg_C"/>
    <property type="match status" value="1"/>
</dbReference>
<dbReference type="GO" id="GO:0006355">
    <property type="term" value="P:regulation of DNA-templated transcription"/>
    <property type="evidence" value="ECO:0007669"/>
    <property type="project" value="InterPro"/>
</dbReference>
<keyword evidence="1 2" id="KW-0238">DNA-binding</keyword>